<feature type="region of interest" description="Disordered" evidence="8">
    <location>
        <begin position="331"/>
        <end position="356"/>
    </location>
</feature>
<proteinExistence type="inferred from homology"/>
<dbReference type="GO" id="GO:0005856">
    <property type="term" value="C:cytoskeleton"/>
    <property type="evidence" value="ECO:0007669"/>
    <property type="project" value="UniProtKB-SubCell"/>
</dbReference>
<organism evidence="10 11">
    <name type="scientific">Petrolisthes manimaculis</name>
    <dbReference type="NCBI Taxonomy" id="1843537"/>
    <lineage>
        <taxon>Eukaryota</taxon>
        <taxon>Metazoa</taxon>
        <taxon>Ecdysozoa</taxon>
        <taxon>Arthropoda</taxon>
        <taxon>Crustacea</taxon>
        <taxon>Multicrustacea</taxon>
        <taxon>Malacostraca</taxon>
        <taxon>Eumalacostraca</taxon>
        <taxon>Eucarida</taxon>
        <taxon>Decapoda</taxon>
        <taxon>Pleocyemata</taxon>
        <taxon>Anomura</taxon>
        <taxon>Galatheoidea</taxon>
        <taxon>Porcellanidae</taxon>
        <taxon>Petrolisthes</taxon>
    </lineage>
</organism>
<feature type="coiled-coil region" evidence="7">
    <location>
        <begin position="1732"/>
        <end position="1784"/>
    </location>
</feature>
<feature type="region of interest" description="Disordered" evidence="8">
    <location>
        <begin position="1032"/>
        <end position="1054"/>
    </location>
</feature>
<keyword evidence="4" id="KW-0597">Phosphoprotein</keyword>
<feature type="compositionally biased region" description="Polar residues" evidence="8">
    <location>
        <begin position="472"/>
        <end position="481"/>
    </location>
</feature>
<evidence type="ECO:0000256" key="1">
    <source>
        <dbReference type="ARBA" id="ARBA00004245"/>
    </source>
</evidence>
<evidence type="ECO:0000256" key="7">
    <source>
        <dbReference type="SAM" id="Coils"/>
    </source>
</evidence>
<dbReference type="InterPro" id="IPR039915">
    <property type="entry name" value="TACC"/>
</dbReference>
<feature type="region of interest" description="Disordered" evidence="8">
    <location>
        <begin position="1296"/>
        <end position="1375"/>
    </location>
</feature>
<sequence>MAENVEPKMQGSSNMSLVQDLPSKAVLGNNSFSRIRSPLKDIANSPSETNITQKNTKISTNPLGFDAIKQLDEEEGWRDRAEVVTHLDHVAYQTFAKEVIEEVVNKAVTFRRTDDGLNKPLDRDSTKDQGVTEPTHGGSDDAQKKKCLHKEINPETNNSAPEDTNNLSDGLLIQETSQTNVPGIESLTDDLADEVINSTNPSSSEVENKHSTTQQEILIPEEPEQDENNTTMQEEFFDSVEDVKEMPVPSKGYNLDFLEVLDENNIDPFKTKCSVMNSPDRKETENDIQNETVIKAVVKTDTIKTTEVVVVNPSEKEKMLVKDDVEIMKKTPQKEIKQKAEDSTSEDTKDDVPAAKDYNLDILSKLDDSDFDPFKTKTTVSNTPDQKDKVEVKSDADKTMLQERDSMKGEGLSPLPKPKVVLQLPTEAILSPKPSLMLKLDDTFTTNEAEKSFGLSLQEGLHKDDSGVGSWTERTITNDAGDSTCPPRSEMEVCKYSITQPEDIASKILVQDVNKEKTVDTKEEFFDSMEDVEERPVPSKGYNLNFLEALDENNIDPFKTKCSVMNSPDRKETENDIGNETVIEAVVKTDTIKTTEVVVVNPSEKEETVVKDDVEIMKKTPQKEIKQKAEDSTPEDTKDDIPAAKDYNLDILSKLDDPDYDPFKTKTTVTNTPDRKGTENDIGNETVIEAVVKTNSSHLVVQEPECTNKIESDTIKTTEVVVNPGEKEEKLVKDDVEIMKKTPQKEIKQKAEDSTSEDTKDGVPAAKDYNLDILSKLDDSDFDPFKTKTTVSNTPDQKDKVEVKSDADKTMLQERDSMKGEGLSPLPKPKVVLQLPTEAILSPKPSLMLKLDDTFTTNEAEKSFGLLLQEGLHKDDSGVGSWTERTITNDAGDSTCPPRSEMEVCKYSITQPEDIASKILVQDVNKEKTVDTKEEFFDSMEDVEERPVPSKGYNLNFLEALDENNIDPFKTKCSVMNSPDRKETENDIGNETVIEAVVKTDTIKTTEVVVVNPSEKEETVVKDDVEIMKKTPQKEIKQKAEDSTPEDTKDDIPAAKDYNLDILSKLDDPNFDPFKTKTTVSNSPDRKGTENDIGNETVIEAVVKTNSSHLVVQEPECTNNIESDTIKTTEVVVNVSDEKETLVKNDTETLNTDMKKTPQNEIKQKAEDSTPEDTKDEVPAAKGYSLDFLSKLDDPFKITSTVANSPDHKDKARENSEVHKTVFKDGDSLNGIDSLADRTLTEVDSATPPESKGVKQHLAKQHGDLPSEEPVQVVREQKTSDALESISVSSKGYNFDHLDEMDIDPFKTKPTVMNSPNKKEYYDKSDKKKSADIPSAQSQVGEQEQCLEIYKEPNKIKTEEDSAGISNDKTTQSVRGNEKLETCEENNVEIMDPPQADVFSPFSKPKACGLVVHDVFSPISMTSRGQPEDDEFKTASEFFSNIEDIEFLSQHGTEGDKVNLARNSLYVRFDPLVGGRPSMAPYIAQQVMRRVRDEDGPTGKEGGLMSFSPSPKKRMAPDQTTNETTCNLFASLLEDTVFYGDHNDTSIASGNNTTVIQQPIIGEKMVPEKEMISELKKMELIMQDKLLRKSREYEEILNPLQLELQENYVVRESLEEDNASLRLNIQQMQDIVVKIKNSYDNVVKKNKAELEVQETIYSDQLKSEEEKHKVVCQQYTDDIEKMEGSFIDQIKKYERLREVSEILKKNNGDLKIAVQDLNTQLTQKEESFKSVINILEENYAKGQQEYESQKEHYENELKKAQLMIRRSEIEMISLKETVEKKTQENMRLHNLLDEMSKY</sequence>
<keyword evidence="5 7" id="KW-0175">Coiled coil</keyword>
<feature type="region of interest" description="Disordered" evidence="8">
    <location>
        <begin position="875"/>
        <end position="899"/>
    </location>
</feature>
<feature type="region of interest" description="Disordered" evidence="8">
    <location>
        <begin position="1067"/>
        <end position="1095"/>
    </location>
</feature>
<feature type="compositionally biased region" description="Basic and acidic residues" evidence="8">
    <location>
        <begin position="114"/>
        <end position="127"/>
    </location>
</feature>
<dbReference type="GO" id="GO:0005737">
    <property type="term" value="C:cytoplasm"/>
    <property type="evidence" value="ECO:0007669"/>
    <property type="project" value="TreeGrafter"/>
</dbReference>
<feature type="compositionally biased region" description="Polar residues" evidence="8">
    <location>
        <begin position="1364"/>
        <end position="1375"/>
    </location>
</feature>
<feature type="region of interest" description="Disordered" evidence="8">
    <location>
        <begin position="735"/>
        <end position="829"/>
    </location>
</feature>
<feature type="region of interest" description="Disordered" evidence="8">
    <location>
        <begin position="1493"/>
        <end position="1519"/>
    </location>
</feature>
<comment type="subcellular location">
    <subcellularLocation>
        <location evidence="1">Cytoplasm</location>
        <location evidence="1">Cytoskeleton</location>
    </subcellularLocation>
</comment>
<keyword evidence="11" id="KW-1185">Reference proteome</keyword>
<feature type="domain" description="Transforming acidic coiled-coil-containing protein C-terminal" evidence="9">
    <location>
        <begin position="1591"/>
        <end position="1795"/>
    </location>
</feature>
<feature type="compositionally biased region" description="Basic and acidic residues" evidence="8">
    <location>
        <begin position="796"/>
        <end position="819"/>
    </location>
</feature>
<evidence type="ECO:0000256" key="6">
    <source>
        <dbReference type="ARBA" id="ARBA00023212"/>
    </source>
</evidence>
<feature type="compositionally biased region" description="Basic and acidic residues" evidence="8">
    <location>
        <begin position="1144"/>
        <end position="1179"/>
    </location>
</feature>
<evidence type="ECO:0000256" key="3">
    <source>
        <dbReference type="ARBA" id="ARBA00022490"/>
    </source>
</evidence>
<dbReference type="PANTHER" id="PTHR13924">
    <property type="entry name" value="TRANSFORMING ACIDIC COILED-COIL CONTAINING PROTEIN 1/2"/>
    <property type="match status" value="1"/>
</dbReference>
<accession>A0AAE1QBC4</accession>
<feature type="region of interest" description="Disordered" evidence="8">
    <location>
        <begin position="621"/>
        <end position="683"/>
    </location>
</feature>
<reference evidence="10" key="1">
    <citation type="submission" date="2023-11" db="EMBL/GenBank/DDBJ databases">
        <title>Genome assemblies of two species of porcelain crab, Petrolisthes cinctipes and Petrolisthes manimaculis (Anomura: Porcellanidae).</title>
        <authorList>
            <person name="Angst P."/>
        </authorList>
    </citation>
    <scope>NUCLEOTIDE SEQUENCE</scope>
    <source>
        <strain evidence="10">PB745_02</strain>
        <tissue evidence="10">Gill</tissue>
    </source>
</reference>
<feature type="compositionally biased region" description="Basic and acidic residues" evidence="8">
    <location>
        <begin position="1349"/>
        <end position="1360"/>
    </location>
</feature>
<feature type="region of interest" description="Disordered" evidence="8">
    <location>
        <begin position="372"/>
        <end position="414"/>
    </location>
</feature>
<dbReference type="PANTHER" id="PTHR13924:SF10">
    <property type="entry name" value="TRANSFORMING ACIDIC COILED-COIL PROTEIN, ISOFORM K"/>
    <property type="match status" value="1"/>
</dbReference>
<dbReference type="EMBL" id="JAWZYT010000451">
    <property type="protein sequence ID" value="KAK4323333.1"/>
    <property type="molecule type" value="Genomic_DNA"/>
</dbReference>
<name>A0AAE1QBC4_9EUCA</name>
<feature type="compositionally biased region" description="Basic and acidic residues" evidence="8">
    <location>
        <begin position="775"/>
        <end position="786"/>
    </location>
</feature>
<dbReference type="GO" id="GO:0007052">
    <property type="term" value="P:mitotic spindle organization"/>
    <property type="evidence" value="ECO:0007669"/>
    <property type="project" value="InterPro"/>
</dbReference>
<evidence type="ECO:0000256" key="8">
    <source>
        <dbReference type="SAM" id="MobiDB-lite"/>
    </source>
</evidence>
<gene>
    <name evidence="10" type="ORF">Pmani_005961</name>
</gene>
<feature type="compositionally biased region" description="Basic and acidic residues" evidence="8">
    <location>
        <begin position="735"/>
        <end position="761"/>
    </location>
</feature>
<keyword evidence="6" id="KW-0206">Cytoskeleton</keyword>
<comment type="similarity">
    <text evidence="2">Belongs to the TACC family.</text>
</comment>
<dbReference type="Pfam" id="PF05010">
    <property type="entry name" value="TACC_C"/>
    <property type="match status" value="1"/>
</dbReference>
<feature type="compositionally biased region" description="Polar residues" evidence="8">
    <location>
        <begin position="883"/>
        <end position="892"/>
    </location>
</feature>
<feature type="compositionally biased region" description="Basic and acidic residues" evidence="8">
    <location>
        <begin position="1296"/>
        <end position="1307"/>
    </location>
</feature>
<evidence type="ECO:0000256" key="5">
    <source>
        <dbReference type="ARBA" id="ARBA00023054"/>
    </source>
</evidence>
<evidence type="ECO:0000256" key="4">
    <source>
        <dbReference type="ARBA" id="ARBA00022553"/>
    </source>
</evidence>
<feature type="compositionally biased region" description="Basic and acidic residues" evidence="8">
    <location>
        <begin position="653"/>
        <end position="664"/>
    </location>
</feature>
<keyword evidence="3" id="KW-0963">Cytoplasm</keyword>
<evidence type="ECO:0000259" key="9">
    <source>
        <dbReference type="Pfam" id="PF05010"/>
    </source>
</evidence>
<feature type="compositionally biased region" description="Basic and acidic residues" evidence="8">
    <location>
        <begin position="331"/>
        <end position="354"/>
    </location>
</feature>
<feature type="compositionally biased region" description="Basic and acidic residues" evidence="8">
    <location>
        <begin position="621"/>
        <end position="643"/>
    </location>
</feature>
<dbReference type="Proteomes" id="UP001292094">
    <property type="component" value="Unassembled WGS sequence"/>
</dbReference>
<feature type="compositionally biased region" description="Basic and acidic residues" evidence="8">
    <location>
        <begin position="385"/>
        <end position="408"/>
    </location>
</feature>
<feature type="region of interest" description="Disordered" evidence="8">
    <location>
        <begin position="1242"/>
        <end position="1282"/>
    </location>
</feature>
<evidence type="ECO:0000256" key="2">
    <source>
        <dbReference type="ARBA" id="ARBA00009423"/>
    </source>
</evidence>
<feature type="region of interest" description="Disordered" evidence="8">
    <location>
        <begin position="464"/>
        <end position="488"/>
    </location>
</feature>
<protein>
    <recommendedName>
        <fullName evidence="9">Transforming acidic coiled-coil-containing protein C-terminal domain-containing protein</fullName>
    </recommendedName>
</protein>
<comment type="caution">
    <text evidence="10">The sequence shown here is derived from an EMBL/GenBank/DDBJ whole genome shotgun (WGS) entry which is preliminary data.</text>
</comment>
<dbReference type="Gene3D" id="1.20.5.1700">
    <property type="match status" value="1"/>
</dbReference>
<evidence type="ECO:0000313" key="11">
    <source>
        <dbReference type="Proteomes" id="UP001292094"/>
    </source>
</evidence>
<dbReference type="InterPro" id="IPR007707">
    <property type="entry name" value="TACC_C"/>
</dbReference>
<evidence type="ECO:0000313" key="10">
    <source>
        <dbReference type="EMBL" id="KAK4323333.1"/>
    </source>
</evidence>
<feature type="region of interest" description="Disordered" evidence="8">
    <location>
        <begin position="114"/>
        <end position="146"/>
    </location>
</feature>
<feature type="region of interest" description="Disordered" evidence="8">
    <location>
        <begin position="1144"/>
        <end position="1181"/>
    </location>
</feature>
<feature type="compositionally biased region" description="Basic and acidic residues" evidence="8">
    <location>
        <begin position="1317"/>
        <end position="1331"/>
    </location>
</feature>